<dbReference type="EMBL" id="UYRT01018190">
    <property type="protein sequence ID" value="VDK57511.1"/>
    <property type="molecule type" value="Genomic_DNA"/>
</dbReference>
<reference evidence="4 5" key="1">
    <citation type="submission" date="2016-06" db="UniProtKB">
        <authorList>
            <consortium name="WormBaseParasite"/>
        </authorList>
    </citation>
    <scope>IDENTIFICATION</scope>
</reference>
<accession>A0A183DEP0</accession>
<organism evidence="4">
    <name type="scientific">Gongylonema pulchrum</name>
    <dbReference type="NCBI Taxonomy" id="637853"/>
    <lineage>
        <taxon>Eukaryota</taxon>
        <taxon>Metazoa</taxon>
        <taxon>Ecdysozoa</taxon>
        <taxon>Nematoda</taxon>
        <taxon>Chromadorea</taxon>
        <taxon>Rhabditida</taxon>
        <taxon>Spirurina</taxon>
        <taxon>Spiruromorpha</taxon>
        <taxon>Spiruroidea</taxon>
        <taxon>Gongylonematidae</taxon>
        <taxon>Gongylonema</taxon>
    </lineage>
</organism>
<gene>
    <name evidence="1" type="ORF">GPUH_LOCUS7184</name>
    <name evidence="2" type="ORF">GPUH_LOCUS8069</name>
</gene>
<evidence type="ECO:0000313" key="1">
    <source>
        <dbReference type="EMBL" id="VDK57511.1"/>
    </source>
</evidence>
<dbReference type="WBParaSite" id="GPUH_0000807801-mRNA-1">
    <property type="protein sequence ID" value="GPUH_0000807801-mRNA-1"/>
    <property type="gene ID" value="GPUH_0000807801"/>
</dbReference>
<reference evidence="1 3" key="2">
    <citation type="submission" date="2018-11" db="EMBL/GenBank/DDBJ databases">
        <authorList>
            <consortium name="Pathogen Informatics"/>
        </authorList>
    </citation>
    <scope>NUCLEOTIDE SEQUENCE [LARGE SCALE GENOMIC DNA]</scope>
</reference>
<proteinExistence type="predicted"/>
<dbReference type="AlphaFoldDB" id="A0A183DEP0"/>
<sequence>MKEKVLCEPFAADAPLPPPPATAAREEVIHLIQHQTFIPHPSKERVLHM</sequence>
<keyword evidence="3" id="KW-1185">Reference proteome</keyword>
<evidence type="ECO:0000313" key="3">
    <source>
        <dbReference type="Proteomes" id="UP000271098"/>
    </source>
</evidence>
<dbReference type="EMBL" id="UYRT01022592">
    <property type="protein sequence ID" value="VDK60688.1"/>
    <property type="molecule type" value="Genomic_DNA"/>
</dbReference>
<evidence type="ECO:0000313" key="4">
    <source>
        <dbReference type="WBParaSite" id="GPUH_0000719001-mRNA-1"/>
    </source>
</evidence>
<evidence type="ECO:0000313" key="5">
    <source>
        <dbReference type="WBParaSite" id="GPUH_0000807801-mRNA-1"/>
    </source>
</evidence>
<dbReference type="Proteomes" id="UP000271098">
    <property type="component" value="Unassembled WGS sequence"/>
</dbReference>
<evidence type="ECO:0000313" key="2">
    <source>
        <dbReference type="EMBL" id="VDK60688.1"/>
    </source>
</evidence>
<dbReference type="WBParaSite" id="GPUH_0000719001-mRNA-1">
    <property type="protein sequence ID" value="GPUH_0000719001-mRNA-1"/>
    <property type="gene ID" value="GPUH_0000719001"/>
</dbReference>
<name>A0A183DEP0_9BILA</name>
<protein>
    <submittedName>
        <fullName evidence="1 4">Uncharacterized protein</fullName>
    </submittedName>
</protein>